<dbReference type="CDD" id="cd00201">
    <property type="entry name" value="WW"/>
    <property type="match status" value="1"/>
</dbReference>
<feature type="compositionally biased region" description="Basic and acidic residues" evidence="2">
    <location>
        <begin position="426"/>
        <end position="439"/>
    </location>
</feature>
<dbReference type="PANTHER" id="PTHR15377">
    <property type="entry name" value="TRANSCRIPTION ELONGATION REGULATOR 1"/>
    <property type="match status" value="1"/>
</dbReference>
<feature type="domain" description="WW" evidence="3">
    <location>
        <begin position="80"/>
        <end position="107"/>
    </location>
</feature>
<evidence type="ECO:0000259" key="3">
    <source>
        <dbReference type="PROSITE" id="PS50020"/>
    </source>
</evidence>
<feature type="domain" description="WW" evidence="3">
    <location>
        <begin position="23"/>
        <end position="56"/>
    </location>
</feature>
<keyword evidence="1" id="KW-0677">Repeat</keyword>
<feature type="region of interest" description="Disordered" evidence="2">
    <location>
        <begin position="406"/>
        <end position="509"/>
    </location>
</feature>
<dbReference type="Gene3D" id="1.10.10.440">
    <property type="entry name" value="FF domain"/>
    <property type="match status" value="1"/>
</dbReference>
<dbReference type="Pfam" id="PF00397">
    <property type="entry name" value="WW"/>
    <property type="match status" value="1"/>
</dbReference>
<dbReference type="Gene3D" id="2.20.70.10">
    <property type="match status" value="2"/>
</dbReference>
<proteinExistence type="predicted"/>
<dbReference type="InterPro" id="IPR001202">
    <property type="entry name" value="WW_dom"/>
</dbReference>
<dbReference type="InterPro" id="IPR045148">
    <property type="entry name" value="TCRG1-like"/>
</dbReference>
<sequence>MGDLDLSDTERMTKLQLFELNALQVVGDWSVHDDGDGHLFYHNFKSGISQWIVPEDLAALETEFMMKLMLQNAVARSNVWTAHDAGNGTLYYFNSKTRQSVWERPCDWGKLETNVENKTEREVQEEKENEKVITENQEKRKRQNHELSKTKQGEAAKEQLELHGNIQLQEEDLPLTIEERRLTDERQKQEEKGIELFRVMLRDKNIMPFCKWSVALPQIAGDPRFLGVPTMDKRRVIFENFVKHRREELKLENKGKLKQAKTLFANLLSEHFRLDTWEPSTTLSVFLSTLETHIDAERYKNIQENALALLKLSTQEKIYAKAVADFKMEALKRDGEQLRLMNYFDKKIHTEGNKTLQWESDELQNLLREYYSNAALSGEAHTLLSKDRQRQIFEELILRRCASARDETEPGRLQSSTKKRTHSSGHKHDVSNSRRESRQSRNNNRLRSRSVSRSKSYERNRSFCNRRNSRHRSSSSSQSSSHKKHSSRSHIQHRRRLYSPSRSRSRTRR</sequence>
<protein>
    <submittedName>
        <fullName evidence="4">Spliceosomal protein FBP11/Splicing factor PRP40</fullName>
    </submittedName>
</protein>
<dbReference type="OrthoDB" id="187617at2759"/>
<dbReference type="PROSITE" id="PS01159">
    <property type="entry name" value="WW_DOMAIN_1"/>
    <property type="match status" value="1"/>
</dbReference>
<accession>A0A0N7L830</accession>
<evidence type="ECO:0000313" key="4">
    <source>
        <dbReference type="EMBL" id="CEG48731.1"/>
    </source>
</evidence>
<keyword evidence="5" id="KW-1185">Reference proteome</keyword>
<dbReference type="InterPro" id="IPR036517">
    <property type="entry name" value="FF_domain_sf"/>
</dbReference>
<dbReference type="SUPFAM" id="SSF81698">
    <property type="entry name" value="FF domain"/>
    <property type="match status" value="1"/>
</dbReference>
<dbReference type="RefSeq" id="XP_024585100.1">
    <property type="nucleotide sequence ID" value="XM_024719841.1"/>
</dbReference>
<feature type="compositionally biased region" description="Basic residues" evidence="2">
    <location>
        <begin position="481"/>
        <end position="509"/>
    </location>
</feature>
<reference evidence="5" key="1">
    <citation type="submission" date="2014-09" db="EMBL/GenBank/DDBJ databases">
        <authorList>
            <person name="Sharma Rahul"/>
            <person name="Thines Marco"/>
        </authorList>
    </citation>
    <scope>NUCLEOTIDE SEQUENCE [LARGE SCALE GENOMIC DNA]</scope>
</reference>
<dbReference type="EMBL" id="CCYD01003042">
    <property type="protein sequence ID" value="CEG48731.1"/>
    <property type="molecule type" value="Genomic_DNA"/>
</dbReference>
<evidence type="ECO:0000256" key="2">
    <source>
        <dbReference type="SAM" id="MobiDB-lite"/>
    </source>
</evidence>
<evidence type="ECO:0000313" key="5">
    <source>
        <dbReference type="Proteomes" id="UP000054928"/>
    </source>
</evidence>
<dbReference type="GO" id="GO:0005634">
    <property type="term" value="C:nucleus"/>
    <property type="evidence" value="ECO:0007669"/>
    <property type="project" value="TreeGrafter"/>
</dbReference>
<name>A0A0N7L830_PLAHL</name>
<dbReference type="SUPFAM" id="SSF51045">
    <property type="entry name" value="WW domain"/>
    <property type="match status" value="2"/>
</dbReference>
<dbReference type="InterPro" id="IPR036020">
    <property type="entry name" value="WW_dom_sf"/>
</dbReference>
<dbReference type="GO" id="GO:0070063">
    <property type="term" value="F:RNA polymerase binding"/>
    <property type="evidence" value="ECO:0007669"/>
    <property type="project" value="InterPro"/>
</dbReference>
<dbReference type="InterPro" id="IPR002713">
    <property type="entry name" value="FF_domain"/>
</dbReference>
<dbReference type="PANTHER" id="PTHR15377:SF3">
    <property type="entry name" value="WW DOMAIN-CONTAINING PROTEIN"/>
    <property type="match status" value="1"/>
</dbReference>
<dbReference type="OMA" id="IMPLTKW"/>
<dbReference type="SMART" id="SM00456">
    <property type="entry name" value="WW"/>
    <property type="match status" value="2"/>
</dbReference>
<dbReference type="STRING" id="4781.A0A0N7L830"/>
<dbReference type="Proteomes" id="UP000054928">
    <property type="component" value="Unassembled WGS sequence"/>
</dbReference>
<dbReference type="GeneID" id="36401594"/>
<evidence type="ECO:0000256" key="1">
    <source>
        <dbReference type="ARBA" id="ARBA00022737"/>
    </source>
</evidence>
<organism evidence="4 5">
    <name type="scientific">Plasmopara halstedii</name>
    <name type="common">Downy mildew of sunflower</name>
    <dbReference type="NCBI Taxonomy" id="4781"/>
    <lineage>
        <taxon>Eukaryota</taxon>
        <taxon>Sar</taxon>
        <taxon>Stramenopiles</taxon>
        <taxon>Oomycota</taxon>
        <taxon>Peronosporomycetes</taxon>
        <taxon>Peronosporales</taxon>
        <taxon>Peronosporaceae</taxon>
        <taxon>Plasmopara</taxon>
    </lineage>
</organism>
<dbReference type="GO" id="GO:0003712">
    <property type="term" value="F:transcription coregulator activity"/>
    <property type="evidence" value="ECO:0007669"/>
    <property type="project" value="TreeGrafter"/>
</dbReference>
<dbReference type="PROSITE" id="PS50020">
    <property type="entry name" value="WW_DOMAIN_2"/>
    <property type="match status" value="2"/>
</dbReference>
<dbReference type="Pfam" id="PF01846">
    <property type="entry name" value="FF"/>
    <property type="match status" value="1"/>
</dbReference>
<feature type="region of interest" description="Disordered" evidence="2">
    <location>
        <begin position="117"/>
        <end position="155"/>
    </location>
</feature>
<dbReference type="AlphaFoldDB" id="A0A0N7L830"/>